<dbReference type="InterPro" id="IPR001279">
    <property type="entry name" value="Metallo-B-lactamas"/>
</dbReference>
<proteinExistence type="predicted"/>
<evidence type="ECO:0000313" key="3">
    <source>
        <dbReference type="EMBL" id="GAG73621.1"/>
    </source>
</evidence>
<dbReference type="InterPro" id="IPR050662">
    <property type="entry name" value="Sec-metab_biosynth-thioest"/>
</dbReference>
<organism evidence="3">
    <name type="scientific">marine sediment metagenome</name>
    <dbReference type="NCBI Taxonomy" id="412755"/>
    <lineage>
        <taxon>unclassified sequences</taxon>
        <taxon>metagenomes</taxon>
        <taxon>ecological metagenomes</taxon>
    </lineage>
</organism>
<dbReference type="AlphaFoldDB" id="X1BNB7"/>
<dbReference type="CDD" id="cd06262">
    <property type="entry name" value="metallo-hydrolase-like_MBL-fold"/>
    <property type="match status" value="1"/>
</dbReference>
<feature type="non-terminal residue" evidence="3">
    <location>
        <position position="1"/>
    </location>
</feature>
<dbReference type="EMBL" id="BART01000578">
    <property type="protein sequence ID" value="GAG73621.1"/>
    <property type="molecule type" value="Genomic_DNA"/>
</dbReference>
<dbReference type="PANTHER" id="PTHR23131">
    <property type="entry name" value="ENDORIBONUCLEASE LACTB2"/>
    <property type="match status" value="1"/>
</dbReference>
<keyword evidence="1" id="KW-0175">Coiled coil</keyword>
<dbReference type="Gene3D" id="3.60.15.10">
    <property type="entry name" value="Ribonuclease Z/Hydroxyacylglutathione hydrolase-like"/>
    <property type="match status" value="1"/>
</dbReference>
<comment type="caution">
    <text evidence="3">The sequence shown here is derived from an EMBL/GenBank/DDBJ whole genome shotgun (WGS) entry which is preliminary data.</text>
</comment>
<dbReference type="InterPro" id="IPR036866">
    <property type="entry name" value="RibonucZ/Hydroxyglut_hydro"/>
</dbReference>
<feature type="coiled-coil region" evidence="1">
    <location>
        <begin position="23"/>
        <end position="50"/>
    </location>
</feature>
<dbReference type="PANTHER" id="PTHR23131:SF4">
    <property type="entry name" value="METALLO-BETA-LACTAMASE SUPERFAMILY POTEIN"/>
    <property type="match status" value="1"/>
</dbReference>
<evidence type="ECO:0000259" key="2">
    <source>
        <dbReference type="Pfam" id="PF00753"/>
    </source>
</evidence>
<sequence length="260" mass="30486">DHVGLAGTLKKMNPDLKILMHNITSKTLKWENEEENLDELEQEANKVAFQMITYGFNKKQAERVVQFFSYWPKFRKYQKPDIILNDGDKILEDLEVIWTPGHSFGHICVFNSKKKYLFSGDHILSRITPHIGNYIIPKILIEEYEGYDFNNILKHYLNSLDRIDKLNPKIIFPAHQDIIYDPHKRIAEIKEHHKNRLAEISRVIKDNPLPPSRISQIHFGDLDDMNSFLALSEVLGHLFFLENQGLVRSVERNGKILYYS</sequence>
<dbReference type="Pfam" id="PF00753">
    <property type="entry name" value="Lactamase_B"/>
    <property type="match status" value="1"/>
</dbReference>
<protein>
    <recommendedName>
        <fullName evidence="2">Metallo-beta-lactamase domain-containing protein</fullName>
    </recommendedName>
</protein>
<gene>
    <name evidence="3" type="ORF">S01H4_02595</name>
</gene>
<evidence type="ECO:0000256" key="1">
    <source>
        <dbReference type="SAM" id="Coils"/>
    </source>
</evidence>
<accession>X1BNB7</accession>
<reference evidence="3" key="1">
    <citation type="journal article" date="2014" name="Front. Microbiol.">
        <title>High frequency of phylogenetically diverse reductive dehalogenase-homologous genes in deep subseafloor sedimentary metagenomes.</title>
        <authorList>
            <person name="Kawai M."/>
            <person name="Futagami T."/>
            <person name="Toyoda A."/>
            <person name="Takaki Y."/>
            <person name="Nishi S."/>
            <person name="Hori S."/>
            <person name="Arai W."/>
            <person name="Tsubouchi T."/>
            <person name="Morono Y."/>
            <person name="Uchiyama I."/>
            <person name="Ito T."/>
            <person name="Fujiyama A."/>
            <person name="Inagaki F."/>
            <person name="Takami H."/>
        </authorList>
    </citation>
    <scope>NUCLEOTIDE SEQUENCE</scope>
    <source>
        <strain evidence="3">Expedition CK06-06</strain>
    </source>
</reference>
<feature type="domain" description="Metallo-beta-lactamase" evidence="2">
    <location>
        <begin position="1"/>
        <end position="175"/>
    </location>
</feature>
<dbReference type="SUPFAM" id="SSF56281">
    <property type="entry name" value="Metallo-hydrolase/oxidoreductase"/>
    <property type="match status" value="1"/>
</dbReference>
<name>X1BNB7_9ZZZZ</name>